<feature type="domain" description="BRO1" evidence="3">
    <location>
        <begin position="4"/>
        <end position="411"/>
    </location>
</feature>
<feature type="compositionally biased region" description="Polar residues" evidence="2">
    <location>
        <begin position="565"/>
        <end position="592"/>
    </location>
</feature>
<organism evidence="4 5">
    <name type="scientific">Chara braunii</name>
    <name type="common">Braun's stonewort</name>
    <dbReference type="NCBI Taxonomy" id="69332"/>
    <lineage>
        <taxon>Eukaryota</taxon>
        <taxon>Viridiplantae</taxon>
        <taxon>Streptophyta</taxon>
        <taxon>Charophyceae</taxon>
        <taxon>Charales</taxon>
        <taxon>Characeae</taxon>
        <taxon>Chara</taxon>
    </lineage>
</organism>
<dbReference type="Gene3D" id="1.25.40.280">
    <property type="entry name" value="alix/aip1 like domains"/>
    <property type="match status" value="1"/>
</dbReference>
<dbReference type="SUPFAM" id="SSF56219">
    <property type="entry name" value="DNase I-like"/>
    <property type="match status" value="1"/>
</dbReference>
<feature type="region of interest" description="Disordered" evidence="2">
    <location>
        <begin position="662"/>
        <end position="686"/>
    </location>
</feature>
<dbReference type="OrthoDB" id="10266451at2759"/>
<protein>
    <recommendedName>
        <fullName evidence="3">BRO1 domain-containing protein</fullName>
    </recommendedName>
</protein>
<comment type="caution">
    <text evidence="4">The sequence shown here is derived from an EMBL/GenBank/DDBJ whole genome shotgun (WGS) entry which is preliminary data.</text>
</comment>
<dbReference type="PANTHER" id="PTHR23032">
    <property type="entry name" value="BRO1 DOMAIN-CONTAINING PROTEIN BROX"/>
    <property type="match status" value="1"/>
</dbReference>
<gene>
    <name evidence="4" type="ORF">CBR_g39725</name>
</gene>
<feature type="compositionally biased region" description="Basic and acidic residues" evidence="2">
    <location>
        <begin position="545"/>
        <end position="564"/>
    </location>
</feature>
<dbReference type="InterPro" id="IPR038499">
    <property type="entry name" value="BRO1_sf"/>
</dbReference>
<dbReference type="Pfam" id="PF03372">
    <property type="entry name" value="Exo_endo_phos"/>
    <property type="match status" value="1"/>
</dbReference>
<dbReference type="GO" id="GO:0003824">
    <property type="term" value="F:catalytic activity"/>
    <property type="evidence" value="ECO:0007669"/>
    <property type="project" value="InterPro"/>
</dbReference>
<reference evidence="4 5" key="1">
    <citation type="journal article" date="2018" name="Cell">
        <title>The Chara Genome: Secondary Complexity and Implications for Plant Terrestrialization.</title>
        <authorList>
            <person name="Nishiyama T."/>
            <person name="Sakayama H."/>
            <person name="Vries J.D."/>
            <person name="Buschmann H."/>
            <person name="Saint-Marcoux D."/>
            <person name="Ullrich K.K."/>
            <person name="Haas F.B."/>
            <person name="Vanderstraeten L."/>
            <person name="Becker D."/>
            <person name="Lang D."/>
            <person name="Vosolsobe S."/>
            <person name="Rombauts S."/>
            <person name="Wilhelmsson P.K.I."/>
            <person name="Janitza P."/>
            <person name="Kern R."/>
            <person name="Heyl A."/>
            <person name="Rumpler F."/>
            <person name="Villalobos L.I.A.C."/>
            <person name="Clay J.M."/>
            <person name="Skokan R."/>
            <person name="Toyoda A."/>
            <person name="Suzuki Y."/>
            <person name="Kagoshima H."/>
            <person name="Schijlen E."/>
            <person name="Tajeshwar N."/>
            <person name="Catarino B."/>
            <person name="Hetherington A.J."/>
            <person name="Saltykova A."/>
            <person name="Bonnot C."/>
            <person name="Breuninger H."/>
            <person name="Symeonidi A."/>
            <person name="Radhakrishnan G.V."/>
            <person name="Van Nieuwerburgh F."/>
            <person name="Deforce D."/>
            <person name="Chang C."/>
            <person name="Karol K.G."/>
            <person name="Hedrich R."/>
            <person name="Ulvskov P."/>
            <person name="Glockner G."/>
            <person name="Delwiche C.F."/>
            <person name="Petrasek J."/>
            <person name="Van de Peer Y."/>
            <person name="Friml J."/>
            <person name="Beilby M."/>
            <person name="Dolan L."/>
            <person name="Kohara Y."/>
            <person name="Sugano S."/>
            <person name="Fujiyama A."/>
            <person name="Delaux P.-M."/>
            <person name="Quint M."/>
            <person name="TheiBen G."/>
            <person name="Hagemann M."/>
            <person name="Harholt J."/>
            <person name="Dunand C."/>
            <person name="Zachgo S."/>
            <person name="Langdale J."/>
            <person name="Maumus F."/>
            <person name="Straeten D.V.D."/>
            <person name="Gould S.B."/>
            <person name="Rensing S.A."/>
        </authorList>
    </citation>
    <scope>NUCLEOTIDE SEQUENCE [LARGE SCALE GENOMIC DNA]</scope>
    <source>
        <strain evidence="4 5">S276</strain>
    </source>
</reference>
<dbReference type="Gramene" id="GBG85160">
    <property type="protein sequence ID" value="GBG85160"/>
    <property type="gene ID" value="CBR_g39725"/>
</dbReference>
<keyword evidence="5" id="KW-1185">Reference proteome</keyword>
<dbReference type="PANTHER" id="PTHR23032:SF20">
    <property type="entry name" value="ENDOSOMAL TARGETING BRO1-LIKE DOMAIN-CONTAINING PROTEIN"/>
    <property type="match status" value="1"/>
</dbReference>
<name>A0A388LS38_CHABU</name>
<dbReference type="SMART" id="SM01041">
    <property type="entry name" value="BRO1"/>
    <property type="match status" value="1"/>
</dbReference>
<feature type="region of interest" description="Disordered" evidence="2">
    <location>
        <begin position="521"/>
        <end position="608"/>
    </location>
</feature>
<comment type="similarity">
    <text evidence="1">Belongs to the BROX family.</text>
</comment>
<evidence type="ECO:0000259" key="3">
    <source>
        <dbReference type="SMART" id="SM01041"/>
    </source>
</evidence>
<dbReference type="InterPro" id="IPR036691">
    <property type="entry name" value="Endo/exonu/phosph_ase_sf"/>
</dbReference>
<evidence type="ECO:0000313" key="5">
    <source>
        <dbReference type="Proteomes" id="UP000265515"/>
    </source>
</evidence>
<proteinExistence type="inferred from homology"/>
<evidence type="ECO:0000256" key="1">
    <source>
        <dbReference type="ARBA" id="ARBA00008901"/>
    </source>
</evidence>
<accession>A0A388LS38</accession>
<sequence>MLLRYRDLSKLQTKKVVFEESYYAKDSATLELLRELTTKRRAIEEVLNGRTNIPATETAMAGGITSPAMQKLHKCDQYIPFLANLVEHVVPEVESNAQLRQWTLDLKIRWTSVVSGSSGRGLLGPKFFRIDDLRFELCMTMWVYAAFLREQAYDVVDDDLAAASRYLNRAAGVFAFLAEKVLPPWEPALPAVRPPEVTVAAAKWMQTVCLAEAQGAFARRGEVMKMRTSVLAKLHFGVLKLVEEVQEKMSEDSSSYVDISEKLKVRNLRIVNIGVSKCYDEGVCPKGIQLGKVVEDGGKRFVVNEEVEEVKEQWLKERSVIVVFQGDARSLSRAVKEDLIRAFEDGWTTKKFFQPEARRGRVKFEHPNVVSYVAKVKEIAEWLLQQKEMVIKLEGKNYTVNFRPRLSKQELQDVRIQEAESKFWTMALRVPLEAYFYLGSAVEAIFGGFSSMQSPEYDRDRPKLMNVKFEMPPDARTRIEDDLTIQSPKGESWKVDIVTPYTDWCRRCRWYFHTEDNCPKFKLKADGRGGNGERPGGHKLRFRQHLQDQERASQGRAEGTKDQPRSQQHPIGTVRSQGPIGPQQSGHLQQSEAGVACHSRTQLPPPGEGYTKMYLPILDARIPPETASLLEQSGVRWIHMDLVRERDMQELEAIKVLPVWRTNGDPSQEQAPREAALAGTRSPSQRQAVRSTQQTSSICWLNCLLPASNPKRPHPPMMNKLRIATWNVRGLGDTNGRIKRRRLRSWVHERKIGCAMLQESKLNEVQLREFAGWWDGPQIWSPAQGTRGGMGILIHRDLQAQVINAEADLWGRWAWMKIVLGGEEWVLVTTYAPTNWRERAKFFTRLKTIVPRTDRMIIAGDWNVSLDEALRPGAECAGRGDVQAMLDFSAELTLTDPFPVLDPDDPGYTWFSNLYRDRQAITRRRLDFFLLSEQSMEKITAVRPVCHPMSDHKPVVADISLSADAERGKGFFRLNSQILEVPGIGEWVSDHMARWEETRPLFDSTAEWLDGGIAITSGVLDVCSRILARTRNKREAECKRRIEEAEDRMEGHPISTMVWAAERERRMTEWNSLQEEKEKRWVEILRVKGVETHDKMTKEMFLKLQPQRTQQQMVELPHPFNSSAPSACSSSGMLQYARLYYSDILTSRRPQDSKDTDLSRTSDMWEDTTVRLHAGGRLDLDRPITLEEISQTVKSMAKGKSSGVDSVARAIRRLVARFIWKPRAQNSESFISKVAFDTLSFPREKGGLGLVDPTRRNQAQLLIWVKKAAELGEAEHWVALAECVLMAEWELSRPKEVWACFFMPSFRKKKLKSGFWEPIRKAWKKMPPDSRSPPSTKEEVLRQLLFENPAVVDSTGTPIPADGKAGTFEQAWVRRGIVRVEDLWSLTLGGWIPLSDLKLKLRGLQRTAEHWDQITDAIPQEWIQILGPEGTDPPGTWYISDTEPGGDVLWKVLETLPSGLRRVERWRNDGPLNLLSFVEETTTTVWDNPSQVRVVEVHTKGSRSKHLAWVGKSPLRSLRVDPVAWSWSANTAGSNEISLQEYTVAHGYQIACKPLKPPAKVAVAWWQAVWQGDLAGTDQDFENLWKNLTRLPNGKQKYLAVCNLLHRARGLRHHAEEHSAANRIGPALATLKCILAEVQQFKPPGEDPQWKIIFMSEWDALAAATNRLHRENEVVCLFRTSWCPITESSLLYFDDPTLHFSSSTAPSKSSLLYRDARTMAFSHRPRVHFCKRALPYESRYCIRDELSHNREFTFVFSFLYLDDATPHLSSSTAAARHRDARTTAVPYRSIDIRVSSVRADIPYIRVGVS</sequence>
<evidence type="ECO:0000256" key="2">
    <source>
        <dbReference type="SAM" id="MobiDB-lite"/>
    </source>
</evidence>
<dbReference type="Proteomes" id="UP000265515">
    <property type="component" value="Unassembled WGS sequence"/>
</dbReference>
<dbReference type="Gene3D" id="3.60.10.10">
    <property type="entry name" value="Endonuclease/exonuclease/phosphatase"/>
    <property type="match status" value="1"/>
</dbReference>
<dbReference type="EMBL" id="BFEA01000507">
    <property type="protein sequence ID" value="GBG85160.1"/>
    <property type="molecule type" value="Genomic_DNA"/>
</dbReference>
<dbReference type="CDD" id="cd09076">
    <property type="entry name" value="L1-EN"/>
    <property type="match status" value="1"/>
</dbReference>
<dbReference type="InterPro" id="IPR004328">
    <property type="entry name" value="BRO1_dom"/>
</dbReference>
<dbReference type="InterPro" id="IPR038898">
    <property type="entry name" value="BROX"/>
</dbReference>
<dbReference type="InterPro" id="IPR005135">
    <property type="entry name" value="Endo/exonuclease/phosphatase"/>
</dbReference>
<dbReference type="Pfam" id="PF03097">
    <property type="entry name" value="BRO1"/>
    <property type="match status" value="1"/>
</dbReference>
<evidence type="ECO:0000313" key="4">
    <source>
        <dbReference type="EMBL" id="GBG85160.1"/>
    </source>
</evidence>